<evidence type="ECO:0000256" key="1">
    <source>
        <dbReference type="SAM" id="MobiDB-lite"/>
    </source>
</evidence>
<sequence>MSKVATAHCNPKKQPALNHNDRTNDNAKTITKELTHLNEYSCTSDEVRKNIERLYKKAYENFYKYCENKNGLAKSGKPKGLQNFTKKEK</sequence>
<dbReference type="EMBL" id="AACDUM020000028">
    <property type="protein sequence ID" value="EGI5162807.1"/>
    <property type="molecule type" value="Genomic_DNA"/>
</dbReference>
<gene>
    <name evidence="2" type="ORF">CO830_09740</name>
    <name evidence="3" type="ORF">CO830_09765</name>
</gene>
<dbReference type="EMBL" id="AACDUM020000027">
    <property type="protein sequence ID" value="EGI5162802.1"/>
    <property type="molecule type" value="Genomic_DNA"/>
</dbReference>
<accession>A0A8S8E5D2</accession>
<proteinExistence type="predicted"/>
<evidence type="ECO:0000313" key="4">
    <source>
        <dbReference type="Proteomes" id="UP000328122"/>
    </source>
</evidence>
<reference evidence="2 4" key="1">
    <citation type="submission" date="2019-12" db="EMBL/GenBank/DDBJ databases">
        <authorList>
            <consortium name="PulseNet: The National Subtyping Network for Foodborne Disease Surveillance"/>
            <person name="Tarr C.L."/>
            <person name="Trees E."/>
            <person name="Katz L.S."/>
            <person name="Carleton-Romer H.A."/>
            <person name="Stroika S."/>
            <person name="Kucerova Z."/>
            <person name="Roache K.F."/>
            <person name="Sabol A.L."/>
            <person name="Besser J."/>
            <person name="Gerner-Smidt P."/>
        </authorList>
    </citation>
    <scope>NUCLEOTIDE SEQUENCE [LARGE SCALE GENOMIC DNA]</scope>
    <source>
        <strain evidence="2 4">PNUSAC002792</strain>
    </source>
</reference>
<evidence type="ECO:0000313" key="3">
    <source>
        <dbReference type="EMBL" id="EGI5162807.1"/>
    </source>
</evidence>
<dbReference type="Proteomes" id="UP000328122">
    <property type="component" value="Unassembled WGS sequence"/>
</dbReference>
<feature type="non-terminal residue" evidence="2">
    <location>
        <position position="89"/>
    </location>
</feature>
<protein>
    <submittedName>
        <fullName evidence="2">Mobilization protein</fullName>
    </submittedName>
</protein>
<dbReference type="AlphaFoldDB" id="A0A8S8E5D2"/>
<evidence type="ECO:0000313" key="2">
    <source>
        <dbReference type="EMBL" id="EGI5162802.1"/>
    </source>
</evidence>
<feature type="region of interest" description="Disordered" evidence="1">
    <location>
        <begin position="1"/>
        <end position="24"/>
    </location>
</feature>
<name>A0A8S8E5D2_CAMCO</name>
<comment type="caution">
    <text evidence="2">The sequence shown here is derived from an EMBL/GenBank/DDBJ whole genome shotgun (WGS) entry which is preliminary data.</text>
</comment>
<organism evidence="2 4">
    <name type="scientific">Campylobacter coli</name>
    <dbReference type="NCBI Taxonomy" id="195"/>
    <lineage>
        <taxon>Bacteria</taxon>
        <taxon>Pseudomonadati</taxon>
        <taxon>Campylobacterota</taxon>
        <taxon>Epsilonproteobacteria</taxon>
        <taxon>Campylobacterales</taxon>
        <taxon>Campylobacteraceae</taxon>
        <taxon>Campylobacter</taxon>
    </lineage>
</organism>